<evidence type="ECO:0000313" key="2">
    <source>
        <dbReference type="WBParaSite" id="SVE_1183000.1"/>
    </source>
</evidence>
<protein>
    <submittedName>
        <fullName evidence="2">Kinesin motor domain-containing protein</fullName>
    </submittedName>
</protein>
<proteinExistence type="predicted"/>
<dbReference type="AlphaFoldDB" id="A0A0K0FQH3"/>
<reference evidence="1" key="1">
    <citation type="submission" date="2014-07" db="EMBL/GenBank/DDBJ databases">
        <authorList>
            <person name="Martin A.A"/>
            <person name="De Silva N."/>
        </authorList>
    </citation>
    <scope>NUCLEOTIDE SEQUENCE</scope>
</reference>
<reference evidence="2" key="2">
    <citation type="submission" date="2015-08" db="UniProtKB">
        <authorList>
            <consortium name="WormBaseParasite"/>
        </authorList>
    </citation>
    <scope>IDENTIFICATION</scope>
</reference>
<accession>A0A0K0FQH3</accession>
<evidence type="ECO:0000313" key="1">
    <source>
        <dbReference type="Proteomes" id="UP000035680"/>
    </source>
</evidence>
<dbReference type="Proteomes" id="UP000035680">
    <property type="component" value="Unassembled WGS sequence"/>
</dbReference>
<organism evidence="1 2">
    <name type="scientific">Strongyloides venezuelensis</name>
    <name type="common">Threadworm</name>
    <dbReference type="NCBI Taxonomy" id="75913"/>
    <lineage>
        <taxon>Eukaryota</taxon>
        <taxon>Metazoa</taxon>
        <taxon>Ecdysozoa</taxon>
        <taxon>Nematoda</taxon>
        <taxon>Chromadorea</taxon>
        <taxon>Rhabditida</taxon>
        <taxon>Tylenchina</taxon>
        <taxon>Panagrolaimomorpha</taxon>
        <taxon>Strongyloidoidea</taxon>
        <taxon>Strongyloididae</taxon>
        <taxon>Strongyloides</taxon>
    </lineage>
</organism>
<name>A0A0K0FQH3_STRVS</name>
<dbReference type="WBParaSite" id="SVE_1183000.1">
    <property type="protein sequence ID" value="SVE_1183000.1"/>
    <property type="gene ID" value="SVE_1183000"/>
</dbReference>
<sequence length="192" mass="21690">MTHVLVYKFLEWLTGHLVSTLITPGIQVTTLLKPRSLACDKETVSLVLENVPPKAIASSCKSRVITIISGTINRLLEEESSDTSHSAENKEITLLIDRFKSSFKDTTIVANWEEQPEIDSSKYQKFTKWIDAFELRFNLNEINETTHASRMLTILKLKVGPLGRETISDSQATTYTLAKKGFEETLRLQNVC</sequence>
<dbReference type="STRING" id="75913.A0A0K0FQH3"/>
<keyword evidence="1" id="KW-1185">Reference proteome</keyword>